<feature type="region of interest" description="V5" evidence="32">
    <location>
        <begin position="428"/>
        <end position="438"/>
    </location>
</feature>
<feature type="transmembrane region" description="Helical" evidence="33">
    <location>
        <begin position="479"/>
        <end position="502"/>
    </location>
</feature>
<evidence type="ECO:0000256" key="9">
    <source>
        <dbReference type="ARBA" id="ARBA00022511"/>
    </source>
</evidence>
<keyword evidence="9 32" id="KW-1032">Host cell membrane</keyword>
<dbReference type="GO" id="GO:0019064">
    <property type="term" value="P:fusion of virus membrane with host plasma membrane"/>
    <property type="evidence" value="ECO:0007669"/>
    <property type="project" value="UniProtKB-UniRule"/>
</dbReference>
<evidence type="ECO:0000256" key="3">
    <source>
        <dbReference type="ARBA" id="ARBA00004505"/>
    </source>
</evidence>
<evidence type="ECO:0000256" key="13">
    <source>
        <dbReference type="ARBA" id="ARBA00022685"/>
    </source>
</evidence>
<feature type="region of interest" description="MPER; binding to GalCer" evidence="32">
    <location>
        <begin position="629"/>
        <end position="650"/>
    </location>
</feature>
<evidence type="ECO:0000256" key="10">
    <source>
        <dbReference type="ARBA" id="ARBA00022570"/>
    </source>
</evidence>
<feature type="region of interest" description="CD4-binding loop" evidence="32">
    <location>
        <begin position="344"/>
        <end position="354"/>
    </location>
</feature>
<evidence type="ECO:0000256" key="30">
    <source>
        <dbReference type="ARBA" id="ARBA00023288"/>
    </source>
</evidence>
<feature type="chain" id="PRO_5023424313" description="Envelope glycoprotein gp160" evidence="32">
    <location>
        <begin position="27"/>
        <end position="830"/>
    </location>
</feature>
<keyword evidence="19 32" id="KW-1043">Host membrane</keyword>
<evidence type="ECO:0000259" key="34">
    <source>
        <dbReference type="Pfam" id="PF00516"/>
    </source>
</evidence>
<evidence type="ECO:0000256" key="26">
    <source>
        <dbReference type="ARBA" id="ARBA00023139"/>
    </source>
</evidence>
<evidence type="ECO:0000256" key="2">
    <source>
        <dbReference type="ARBA" id="ARBA00004433"/>
    </source>
</evidence>
<dbReference type="SUPFAM" id="SSF58069">
    <property type="entry name" value="Virus ectodomain"/>
    <property type="match status" value="1"/>
</dbReference>
<evidence type="ECO:0000256" key="5">
    <source>
        <dbReference type="ARBA" id="ARBA00004578"/>
    </source>
</evidence>
<evidence type="ECO:0000256" key="28">
    <source>
        <dbReference type="ARBA" id="ARBA00023180"/>
    </source>
</evidence>
<keyword evidence="11 32" id="KW-0945">Host-virus interaction</keyword>
<feature type="topological domain" description="Cytoplasmic" evidence="32">
    <location>
        <begin position="673"/>
        <end position="830"/>
    </location>
</feature>
<evidence type="ECO:0000256" key="32">
    <source>
        <dbReference type="HAMAP-Rule" id="MF_04083"/>
    </source>
</evidence>
<evidence type="ECO:0000256" key="25">
    <source>
        <dbReference type="ARBA" id="ARBA00023136"/>
    </source>
</evidence>
<keyword evidence="15 32" id="KW-0053">Apoptosis</keyword>
<evidence type="ECO:0000256" key="23">
    <source>
        <dbReference type="ARBA" id="ARBA00023046"/>
    </source>
</evidence>
<dbReference type="FunFam" id="2.170.40.20:FF:000003">
    <property type="entry name" value="Envelope glycoprotein gp160"/>
    <property type="match status" value="1"/>
</dbReference>
<feature type="disulfide bond" evidence="32">
    <location>
        <begin position="48"/>
        <end position="68"/>
    </location>
</feature>
<dbReference type="GO" id="GO:0052031">
    <property type="term" value="P:symbiont-mediated perturbation of host defense response"/>
    <property type="evidence" value="ECO:0007669"/>
    <property type="project" value="UniProtKB-UniRule"/>
</dbReference>
<gene>
    <name evidence="32 36" type="primary">env</name>
</gene>
<dbReference type="Gene3D" id="1.20.5.490">
    <property type="entry name" value="Single helix bin"/>
    <property type="match status" value="1"/>
</dbReference>
<dbReference type="GO" id="GO:0019031">
    <property type="term" value="C:viral envelope"/>
    <property type="evidence" value="ECO:0007669"/>
    <property type="project" value="UniProtKB-KW"/>
</dbReference>
<evidence type="ECO:0000256" key="31">
    <source>
        <dbReference type="ARBA" id="ARBA00023296"/>
    </source>
</evidence>
<dbReference type="CDD" id="cd09909">
    <property type="entry name" value="HIV-1-like_HR1-HR2"/>
    <property type="match status" value="1"/>
</dbReference>
<evidence type="ECO:0000256" key="11">
    <source>
        <dbReference type="ARBA" id="ARBA00022581"/>
    </source>
</evidence>
<evidence type="ECO:0000256" key="14">
    <source>
        <dbReference type="ARBA" id="ARBA00022692"/>
    </source>
</evidence>
<keyword evidence="23 32" id="KW-1039">Host endosome</keyword>
<dbReference type="GO" id="GO:0039654">
    <property type="term" value="P:fusion of virus membrane with host endosome membrane"/>
    <property type="evidence" value="ECO:0007669"/>
    <property type="project" value="UniProtKB-UniRule"/>
</dbReference>
<keyword evidence="10 32" id="KW-1165">Clathrin-mediated endocytosis of virus by host</keyword>
<dbReference type="Pfam" id="PF00517">
    <property type="entry name" value="GP41"/>
    <property type="match status" value="1"/>
</dbReference>
<feature type="domain" description="Human immunodeficiency virus 1 envelope glycoprotein Gp120" evidence="34">
    <location>
        <begin position="129"/>
        <end position="478"/>
    </location>
</feature>
<comment type="domain">
    <text evidence="32">The CD4-binding region is targeted by the antibody b12.</text>
</comment>
<comment type="subcellular location">
    <subcellularLocation>
        <location evidence="3">Host cell membrane</location>
        <topology evidence="3">Peripheral membrane protein</topology>
    </subcellularLocation>
    <subcellularLocation>
        <location evidence="1">Host cell membrane</location>
        <topology evidence="1">Single-pass type I membrane protein</topology>
    </subcellularLocation>
    <subcellularLocation>
        <location evidence="2">Host endosome membrane</location>
        <topology evidence="2">Peripheral membrane protein</topology>
    </subcellularLocation>
    <subcellularLocation>
        <location evidence="5">Host endosome membrane</location>
        <topology evidence="5">Single-pass type I membrane protein</topology>
    </subcellularLocation>
    <subcellularLocation>
        <location evidence="6">Virion membrane</location>
        <topology evidence="6">Peripheral membrane protein</topology>
    </subcellularLocation>
    <subcellularLocation>
        <location evidence="4">Virion membrane</location>
        <topology evidence="4">Single-pass type I membrane protein</topology>
    </subcellularLocation>
</comment>
<comment type="PTM">
    <text evidence="32">Palmitoylation of the transmembrane protein and of Env polyprotein (prior to its proteolytic cleavage) is essential for their association with host cell membrane lipid rafts. Palmitoylation is therefore required for envelope trafficking to classical lipid rafts, but not for viral replication.</text>
</comment>
<evidence type="ECO:0000256" key="17">
    <source>
        <dbReference type="ARBA" id="ARBA00022804"/>
    </source>
</evidence>
<dbReference type="InterPro" id="IPR000328">
    <property type="entry name" value="GP41-like"/>
</dbReference>
<evidence type="ECO:0000256" key="33">
    <source>
        <dbReference type="RuleBase" id="RU363095"/>
    </source>
</evidence>
<dbReference type="GO" id="GO:0075512">
    <property type="term" value="P:clathrin-dependent endocytosis of virus by host cell"/>
    <property type="evidence" value="ECO:0007669"/>
    <property type="project" value="UniProtKB-UniRule"/>
</dbReference>
<comment type="caution">
    <text evidence="32 33">Lacks conserved residue(s) required for the propagation of feature annotation.</text>
</comment>
<keyword evidence="16 32" id="KW-0732">Signal</keyword>
<keyword evidence="12 32" id="KW-1162">Viral penetration into host cytoplasm</keyword>
<dbReference type="GO" id="GO:0005198">
    <property type="term" value="F:structural molecule activity"/>
    <property type="evidence" value="ECO:0007669"/>
    <property type="project" value="UniProtKB-UniRule"/>
</dbReference>
<feature type="region of interest" description="Immunosuppression" evidence="32">
    <location>
        <begin position="541"/>
        <end position="559"/>
    </location>
</feature>
<comment type="domain">
    <text evidence="32">The YXXL motif is involved in determining the exact site of viral release at the surface of infected mononuclear cells and promotes endocytosis. YXXL and di-leucine endocytosis motifs interact directly or indirectly with the clathrin adapter complexes, opperate independently, and their activities are not additive.</text>
</comment>
<evidence type="ECO:0000256" key="16">
    <source>
        <dbReference type="ARBA" id="ARBA00022729"/>
    </source>
</evidence>
<evidence type="ECO:0000259" key="35">
    <source>
        <dbReference type="Pfam" id="PF00517"/>
    </source>
</evidence>
<feature type="transmembrane region" description="Helical" evidence="33">
    <location>
        <begin position="12"/>
        <end position="36"/>
    </location>
</feature>
<dbReference type="Gene3D" id="2.170.40.20">
    <property type="entry name" value="Human immunodeficiency virus 1, Gp160, envelope glycoprotein"/>
    <property type="match status" value="2"/>
</dbReference>
<keyword evidence="26 32" id="KW-0564">Palmitate</keyword>
<dbReference type="GO" id="GO:0016020">
    <property type="term" value="C:membrane"/>
    <property type="evidence" value="ECO:0007669"/>
    <property type="project" value="UniProtKB-UniRule"/>
</dbReference>
<dbReference type="EMBL" id="KC187427">
    <property type="protein sequence ID" value="AGC81262.1"/>
    <property type="molecule type" value="Genomic_RNA"/>
</dbReference>
<reference evidence="36" key="1">
    <citation type="journal article" date="2012" name="PLoS Pathog.">
        <title>Central Nervous System Compartmentalization of HIV-1 Subtype C Variants Early and Late in Infection in Young Children.</title>
        <authorList>
            <person name="Sturdevant C.B."/>
            <person name="Dow A."/>
            <person name="Jabara C.B."/>
            <person name="Joseph S.B."/>
            <person name="Schnell G."/>
            <person name="Takamune N."/>
            <person name="Mallewa M."/>
            <person name="Heyderman R.S."/>
            <person name="Van Rie A."/>
            <person name="Swanstrom R."/>
        </authorList>
    </citation>
    <scope>NUCLEOTIDE SEQUENCE</scope>
    <source>
        <strain evidence="36">4026_CSF_Visit1_amplicon25</strain>
    </source>
</reference>
<comment type="domain">
    <text evidence="32">Some of the most genetically diverse regions of the viral genome are present in Env. They are called variable regions 1 through 5 (V1 through V5). Coreceptor usage of gp120 is determined mainly by the primary structure of the third variable region (V3) in the outer domain of gp120. The sequence of V3 determines which coreceptor, CCR5 and/or CXCR4 (corresponding to R5/macrophage, X4/T cell and R5X4/T cell and macrophage tropism), is used to trigger the fusion potential of the Env complex, and hence which cells the virus can infect. Binding to CCR5 involves a region adjacent in addition to V3.</text>
</comment>
<comment type="domain">
    <text evidence="32">The membrane proximal external region (MPER) present in gp41 is a tryptophan-rich region recognized by the antibodies 2F5, Z13, and 4E10. MPER seems to play a role in fusion.</text>
</comment>
<feature type="lipid moiety-binding region" description="S-palmitoyl cysteine; by host" evidence="32">
    <location>
        <position position="731"/>
    </location>
</feature>
<dbReference type="FunFam" id="1.10.287.210:FF:000001">
    <property type="entry name" value="Envelope glycoprotein gp160"/>
    <property type="match status" value="1"/>
</dbReference>
<keyword evidence="14 32" id="KW-0812">Transmembrane</keyword>
<comment type="PTM">
    <text evidence="32">Specific enzymatic cleavages in vivo yield mature proteins. Envelope glycoproteins are synthesized as a inactive precursor that is heavily N-glycosylated and processed likely by host cell furin in the Golgi to yield the mature SU and TM proteins. The cleavage site between SU and TM requires the minimal sequence [KR]-X-[KR]-R. About 2 of the 9 disulfide bonds of gp41 are reduced by P4HB/PDI, following binding to CD4 receptor.</text>
</comment>
<feature type="chain" id="PRO_5023424314" description="Transmembrane protein gp41" evidence="32">
    <location>
        <begin position="479"/>
        <end position="830"/>
    </location>
</feature>
<evidence type="ECO:0000256" key="7">
    <source>
        <dbReference type="ARBA" id="ARBA00022506"/>
    </source>
</evidence>
<comment type="miscellaneous">
    <text evidence="32">HIV-1 lineages are divided in three main groups, M (for Major), O (for Outlier), and N (for New, or Non-M, Non-O). The vast majority of strains found worldwide belong to the group M. Group O seems to be endemic to and largely confined to Cameroon and neighboring countries in West Central Africa, where these viruses represent a small minority of HIV-1 strains. The group N is represented by a limited number of isolates from Cameroonian persons. The group M is further subdivided in 9 clades or subtypes (A to D, F to H, J and K).</text>
</comment>
<feature type="short sequence motif" description="YXXL motif; contains endocytosis signal" evidence="32">
    <location>
        <begin position="679"/>
        <end position="682"/>
    </location>
</feature>
<organism evidence="36">
    <name type="scientific">Human immunodeficiency virus type 1</name>
    <name type="common">HIV-1</name>
    <dbReference type="NCBI Taxonomy" id="11676"/>
    <lineage>
        <taxon>Viruses</taxon>
        <taxon>Riboviria</taxon>
        <taxon>Pararnavirae</taxon>
        <taxon>Artverviricota</taxon>
        <taxon>Revtraviricetes</taxon>
        <taxon>Ortervirales</taxon>
        <taxon>Retroviridae</taxon>
        <taxon>Orthoretrovirinae</taxon>
        <taxon>Lentivirus</taxon>
        <taxon>Lentivirus humimdef1</taxon>
    </lineage>
</organism>
<evidence type="ECO:0000256" key="21">
    <source>
        <dbReference type="ARBA" id="ARBA00022890"/>
    </source>
</evidence>
<evidence type="ECO:0000256" key="18">
    <source>
        <dbReference type="ARBA" id="ARBA00022844"/>
    </source>
</evidence>
<keyword evidence="29 32" id="KW-0899">Viral immunoevasion</keyword>
<evidence type="ECO:0000256" key="19">
    <source>
        <dbReference type="ARBA" id="ARBA00022870"/>
    </source>
</evidence>
<protein>
    <recommendedName>
        <fullName evidence="32">Envelope glycoprotein gp160</fullName>
    </recommendedName>
    <alternativeName>
        <fullName evidence="32">Env polyprotein</fullName>
    </alternativeName>
    <component>
        <recommendedName>
            <fullName evidence="32">Surface protein gp120</fullName>
            <shortName evidence="32">SU</shortName>
        </recommendedName>
        <alternativeName>
            <fullName evidence="32">Glycoprotein 120</fullName>
            <shortName evidence="32">gp120</shortName>
        </alternativeName>
    </component>
    <component>
        <recommendedName>
            <fullName evidence="32">Transmembrane protein gp41</fullName>
            <shortName evidence="32">TM</shortName>
        </recommendedName>
        <alternativeName>
            <fullName evidence="32">Glycoprotein 41</fullName>
            <shortName evidence="32">gp41</shortName>
        </alternativeName>
    </component>
</protein>
<dbReference type="Pfam" id="PF00516">
    <property type="entry name" value="GP120"/>
    <property type="match status" value="1"/>
</dbReference>
<dbReference type="InterPro" id="IPR037527">
    <property type="entry name" value="Gp160"/>
</dbReference>
<reference evidence="36" key="2">
    <citation type="submission" date="2012-11" db="EMBL/GenBank/DDBJ databases">
        <authorList>
            <person name="Buckheit Sturdevant C."/>
            <person name="Dow A."/>
            <person name="Jabara C.B."/>
            <person name="Joseph S.B."/>
            <person name="Schnell G."/>
            <person name="Takamune N."/>
            <person name="Mallewa M."/>
            <person name="Heyderman R.S."/>
            <person name="Van Rie A."/>
            <person name="Swanstrom R."/>
        </authorList>
    </citation>
    <scope>NUCLEOTIDE SEQUENCE</scope>
    <source>
        <strain evidence="36">4026_CSF_Visit1_amplicon25</strain>
    </source>
</reference>
<evidence type="ECO:0000256" key="8">
    <source>
        <dbReference type="ARBA" id="ARBA00022510"/>
    </source>
</evidence>
<keyword evidence="8 32" id="KW-1170">Fusion of virus membrane with host endosomal membrane</keyword>
<evidence type="ECO:0000256" key="1">
    <source>
        <dbReference type="ARBA" id="ARBA00004402"/>
    </source>
</evidence>
<comment type="similarity">
    <text evidence="32">Belongs to the HIV-1 env protein family.</text>
</comment>
<feature type="domain" description="Retroviral envelope protein GP41-like" evidence="35">
    <location>
        <begin position="497"/>
        <end position="687"/>
    </location>
</feature>
<evidence type="ECO:0000256" key="20">
    <source>
        <dbReference type="ARBA" id="ARBA00022879"/>
    </source>
</evidence>
<proteinExistence type="inferred from homology"/>
<evidence type="ECO:0000256" key="12">
    <source>
        <dbReference type="ARBA" id="ARBA00022595"/>
    </source>
</evidence>
<evidence type="ECO:0000313" key="36">
    <source>
        <dbReference type="EMBL" id="AGC81262.1"/>
    </source>
</evidence>
<accession>L7WNC0</accession>
<dbReference type="GO" id="GO:0055036">
    <property type="term" value="C:virion membrane"/>
    <property type="evidence" value="ECO:0007669"/>
    <property type="project" value="UniProtKB-SubCell"/>
</dbReference>
<keyword evidence="22 32" id="KW-1133">Transmembrane helix</keyword>
<keyword evidence="31 32" id="KW-1160">Virus entry into host cell</keyword>
<dbReference type="InterPro" id="IPR036377">
    <property type="entry name" value="Gp120_core_sf"/>
</dbReference>
<comment type="function">
    <text evidence="32">Envelope glycoprotein gp160: Oligomerizes in the host endoplasmic reticulum into predominantly trimers. In a second time, gp160 transits in the host Golgi, where glycosylation is completed. The precursor is then proteolytically cleaved in the trans-Golgi and thereby activated by cellular furin or furin-like proteases to produce gp120 and gp41.</text>
</comment>
<dbReference type="GO" id="GO:1903911">
    <property type="term" value="P:positive regulation of receptor clustering"/>
    <property type="evidence" value="ECO:0007669"/>
    <property type="project" value="UniProtKB-UniRule"/>
</dbReference>
<evidence type="ECO:0000256" key="29">
    <source>
        <dbReference type="ARBA" id="ARBA00023280"/>
    </source>
</evidence>
<dbReference type="GO" id="GO:0020002">
    <property type="term" value="C:host cell plasma membrane"/>
    <property type="evidence" value="ECO:0007669"/>
    <property type="project" value="UniProtKB-SubCell"/>
</dbReference>
<comment type="subunit">
    <text evidence="32">The mature envelope protein (Env) consists of a homotrimer of non-covalently associated gp120-gp41 heterodimers. The resulting complex protrudes from the virus surface as a spike. There seems to be as few as 10 spikes on the average virion. Surface protein gp120 interacts with host CD4, CCR5 and CXCR4. Gp120 also interacts with the C-type lectins CD209/DC-SIGN and CLEC4M/DC-SIGNR (collectively referred to as DC-SIGN(R)). Gp120 and gp41 interact with GalCer. Gp120 interacts with host ITGA4/ITGB7 complex; on CD4+ T-cells, this interaction results in rapid activation of integrin ITGAL/LFA-1, which facilitates efficient cell-to-cell spreading of HIV-1. Gp120 interacts with cell-associated heparan sulfate; this interaction increases virus infectivity on permissive cells and may be involved in infection of CD4- cells.</text>
</comment>
<keyword evidence="25 32" id="KW-0472">Membrane</keyword>
<keyword evidence="30 32" id="KW-0449">Lipoprotein</keyword>
<feature type="disulfide bond" evidence="32">
    <location>
        <begin position="210"/>
        <end position="221"/>
    </location>
</feature>
<evidence type="ECO:0000256" key="27">
    <source>
        <dbReference type="ARBA" id="ARBA00023157"/>
    </source>
</evidence>
<comment type="subcellular location">
    <molecule>Surface protein gp120</molecule>
    <subcellularLocation>
        <location evidence="32">Virion membrane</location>
        <topology evidence="32">Peripheral membrane protein</topology>
    </subcellularLocation>
    <subcellularLocation>
        <location evidence="32">Host cell membrane</location>
        <topology evidence="32">Peripheral membrane protein</topology>
    </subcellularLocation>
    <subcellularLocation>
        <location evidence="32">Host endosome membrane</location>
        <topology evidence="32">Single-pass type I membrane protein</topology>
    </subcellularLocation>
    <text evidence="32">The surface protein is not anchored to the viral envelope, but associates with the extravirion surface through its binding to TM. It is probably concentrated at the site of budding and incorporated into the virions possibly by contacts between the cytoplasmic tail of Env and the N-terminus of Gag.</text>
</comment>
<name>L7WNC0_HV1</name>
<keyword evidence="28 32" id="KW-0325">Glycoprotein</keyword>
<keyword evidence="17 32" id="KW-1161">Viral attachment to host cell</keyword>
<organismHost>
    <name type="scientific">Homo sapiens</name>
    <name type="common">Human</name>
    <dbReference type="NCBI Taxonomy" id="9606"/>
</organismHost>
<evidence type="ECO:0000256" key="4">
    <source>
        <dbReference type="ARBA" id="ARBA00004563"/>
    </source>
</evidence>
<feature type="disulfide bond" evidence="32">
    <location>
        <begin position="565"/>
        <end position="571"/>
    </location>
</feature>
<evidence type="ECO:0000256" key="6">
    <source>
        <dbReference type="ARBA" id="ARBA00004650"/>
    </source>
</evidence>
<comment type="function">
    <text evidence="32">Transmembrane protein gp41: Acts as a class I viral fusion protein. Under the current model, the protein has at least 3 conformational states: pre-fusion native state, pre-hairpin intermediate state, and post-fusion hairpin state. During fusion of viral and target intracellular membranes, the coiled coil regions (heptad repeats) assume a trimer-of-hairpins structure, positioning the fusion peptide in close proximity to the C-terminal region of the ectodomain. The formation of this structure appears to drive apposition and subsequent fusion of viral and target cell membranes. Complete fusion occurs in host cell endosomes and is dynamin-dependent, however some lipid transfer might occur at the plasma membrane. The virus undergoes clathrin-dependent internalization long before endosomal fusion, thus minimizing the surface exposure of conserved viral epitopes during fusion and reducing the efficacy of inhibitors targeting these epitopes. Membranes fusion leads to delivery of the nucleocapsid into the cytoplasm.</text>
</comment>
<dbReference type="GO" id="GO:0019062">
    <property type="term" value="P:virion attachment to host cell"/>
    <property type="evidence" value="ECO:0007669"/>
    <property type="project" value="UniProtKB-UniRule"/>
</dbReference>
<sequence>MRVRGMLRNWQLWWIWSILGFCSVVGNLWVTVYYGVPVWREAKTTLFCASDAKIYEKEVHNVWATHACVPTDPNPQEIVLGNVTENFNMWKNDMVDQMHEDVISLWDQSLKPCVKLTPLCVTLECTNVTVGNSTGEMKNCSFNMTTELRDKKHRVFALFYKLDIVSLDGNTNYRLINCNTSAITQACPKVSFDPIPIHYCAPAGYAILKCNNKTFNGTGPCHNVSTVQCTHGIKPVVSTQLLLNGSLAEGDIIIRSENLTNNVKTIIVHLNESVEIVCTRPNNNTRKSIRIGPGQTFYATGSIIGDIREAHCNISEGKWNRTLQQVSEKLKEHFPNSTIKFEPHSGGDLEITTHSFNCRGEFFYCNTSGLFNGTNTGNGSITLPCRIKQIINMWQGVGRAIYAPPIEGNITCKSNITGLLLSRDGGNSTNNTETFRPGGGDMRDNWRSELYKYKVVEIKPLGVAPTGAKRKVVEREKRAVGIGAVFLGFLGAAGSTMGAASITLTVQARQLLTGIVQQQSNLLRAIEVQQHMLQLTVWGIKQLQARVLAIERYLKDQQLLGIWGCSGKLICPTAVPWNSSWSNKSQDDIWNNMTWMQWDKEIRDYTGTIYKMLEESQNQQEQNEKDLLALDSWKNLWNWFDITNWLWYIKIFIIIVGGLIGLRIIFIMLSVVNRVRQGYSPLSLQTLIPNPREPDRLGRIEEEGGEQDRDRSIRLVSGFLALAWDDLRNLCLFIYHRLRDFTLVTARAVELLGHSSLKGLQRGWGALKYLANLVLYWGLEIKKSAISLIDAIAIAVAEGTDRIIEFLQRTGRAILHIPTRIRQGFEAALL</sequence>
<dbReference type="HAMAP" id="MF_04083">
    <property type="entry name" value="HIV_ENV"/>
    <property type="match status" value="1"/>
</dbReference>
<comment type="subcellular location">
    <molecule>Transmembrane protein gp41</molecule>
    <subcellularLocation>
        <location evidence="32">Virion membrane</location>
        <topology evidence="32">Single-pass type I membrane protein</topology>
    </subcellularLocation>
    <subcellularLocation>
        <location evidence="32">Host cell membrane</location>
        <topology evidence="32">Single-pass type I membrane protein</topology>
    </subcellularLocation>
    <subcellularLocation>
        <location evidence="32">Host endosome membrane</location>
        <topology evidence="32">Single-pass type I membrane protein</topology>
    </subcellularLocation>
    <text evidence="32">It is probably concentrated at the site of budding and incorporated into the virions possibly by contacts between the cytoplasmic tail of Env and the N-terminus of Gag.</text>
</comment>
<feature type="region of interest" description="Fusion peptide" evidence="32">
    <location>
        <begin position="479"/>
        <end position="499"/>
    </location>
</feature>
<keyword evidence="27 32" id="KW-1015">Disulfide bond</keyword>
<evidence type="ECO:0000256" key="15">
    <source>
        <dbReference type="ARBA" id="ARBA00022703"/>
    </source>
</evidence>
<keyword evidence="7 32" id="KW-1168">Fusion of virus membrane with host membrane</keyword>
<dbReference type="FunFam" id="2.170.40.20:FF:000004">
    <property type="entry name" value="Envelope glycoprotein gp160"/>
    <property type="match status" value="1"/>
</dbReference>
<comment type="domain">
    <text evidence="32 33">The 17 amino acids long immunosuppressive region is present in many retroviral envelope proteins. Synthetic peptides derived from this relatively conserved sequence inhibit immune function in vitro and in vivo.</text>
</comment>
<feature type="disulfide bond" evidence="32">
    <location>
        <begin position="200"/>
        <end position="229"/>
    </location>
</feature>
<dbReference type="GO" id="GO:1903908">
    <property type="term" value="P:positive regulation of plasma membrane raft polarization"/>
    <property type="evidence" value="ECO:0007669"/>
    <property type="project" value="UniProtKB-UniRule"/>
</dbReference>
<dbReference type="GO" id="GO:0044175">
    <property type="term" value="C:host cell endosome membrane"/>
    <property type="evidence" value="ECO:0007669"/>
    <property type="project" value="UniProtKB-SubCell"/>
</dbReference>
<keyword evidence="20 32" id="KW-0261">Viral envelope protein</keyword>
<feature type="short sequence motif" description="Di-leucine internalization motif" evidence="32">
    <location>
        <begin position="829"/>
        <end position="830"/>
    </location>
</feature>
<keyword evidence="13 32" id="KW-0165">Cleavage on pair of basic residues</keyword>
<comment type="PTM">
    <text evidence="32">Highly glycosylated by host. The high number of glycan on the protein is reffered to as 'glycan shield' because it contributes to hide protein sequence from adaptive immune system.</text>
</comment>
<dbReference type="SUPFAM" id="SSF56502">
    <property type="entry name" value="gp120 core"/>
    <property type="match status" value="2"/>
</dbReference>
<keyword evidence="24 32" id="KW-0175">Coiled coil</keyword>
<feature type="transmembrane region" description="Helical" evidence="33">
    <location>
        <begin position="645"/>
        <end position="672"/>
    </location>
</feature>
<feature type="site" description="Cleavage; by host furin" evidence="32">
    <location>
        <begin position="478"/>
        <end position="479"/>
    </location>
</feature>
<dbReference type="InterPro" id="IPR000777">
    <property type="entry name" value="HIV1_Gp120"/>
</dbReference>
<evidence type="ECO:0000256" key="24">
    <source>
        <dbReference type="ARBA" id="ARBA00023054"/>
    </source>
</evidence>
<evidence type="ECO:0000256" key="22">
    <source>
        <dbReference type="ARBA" id="ARBA00022989"/>
    </source>
</evidence>
<dbReference type="Gene3D" id="1.10.287.210">
    <property type="match status" value="1"/>
</dbReference>
<keyword evidence="18 32" id="KW-0946">Virion</keyword>
<dbReference type="GO" id="GO:0019082">
    <property type="term" value="P:viral protein processing"/>
    <property type="evidence" value="ECO:0007669"/>
    <property type="project" value="UniProtKB-UniRule"/>
</dbReference>
<keyword evidence="21 32" id="KW-1164">Virus endocytosis by host</keyword>
<comment type="function">
    <text evidence="32">Surface protein gp120: Attaches the virus to the host lymphoid cell by binding to the primary receptor CD4. This interaction induces a structural rearrangement creating a high affinity binding site for a chemokine coreceptor like CXCR4 and/or CCR5. Acts as a ligand for CD209/DC-SIGN and CLEC4M/DC-SIGNR, which are respectively found on dendritic cells (DCs), and on endothelial cells of liver sinusoids and lymph node sinuses. These interactions allow capture of viral particles at mucosal surfaces by these cells and subsequent transmission to permissive cells. HIV subverts the migration properties of dendritic cells to gain access to CD4+ T-cells in lymph nodes. Virus transmission to permissive T-cells occurs either in trans (without DCs infection, through viral capture and transmission), or in cis (following DCs productive infection, through the usual CD4-gp120 interaction), thereby inducing a robust infection. In trans infection, bound virions remain infectious over days and it is proposed that they are not degraded, but protected in non-lysosomal acidic organelles within the DCs close to the cell membrane thus contributing to the viral infectious potential during DCs' migration from the periphery to the lymphoid tissues. On arrival at lymphoid tissues, intact virions recycle back to DCs' cell surface allowing virus transmission to CD4+ T-cells.</text>
</comment>
<feature type="coiled-coil region" evidence="32">
    <location>
        <begin position="600"/>
        <end position="634"/>
    </location>
</feature>
<comment type="miscellaneous">
    <text evidence="32">Inhibitors targeting HIV-1 viral envelope proteins are used as antiretroviral drugs. Attachment of virions to the cell surface via non-specific interactions and CD4 binding can be blocked by inhibitors that include cyanovirin-N, cyclotriazadisulfonamide analogs, PRO 2000, TNX 355 and PRO 542. In addition, BMS 806 can block CD4-induced conformational changes. Env interactions with the coreceptor molecules can be targeted by CCR5 antagonists including SCH-D, maraviroc (UK 427857) and aplaviroc (GW 873140), and the CXCR4 antagonist AMD 070. Fusion of viral and cellular membranes can be inhibited by peptides such as enfuvirtide and tifuvirtide (T 1249). Resistance to inhibitors associated with mutations in Env are observed. Most of the time, single mutations confer only a modest reduction in drug susceptibility. Combination of several mutations is usually required to develop a high-level drug resistance.</text>
</comment>